<evidence type="ECO:0000313" key="2">
    <source>
        <dbReference type="EMBL" id="SHE55028.1"/>
    </source>
</evidence>
<gene>
    <name evidence="2" type="ORF">SAMN05444362_101576</name>
</gene>
<dbReference type="Proteomes" id="UP000184480">
    <property type="component" value="Unassembled WGS sequence"/>
</dbReference>
<protein>
    <submittedName>
        <fullName evidence="2">Uncharacterized protein</fullName>
    </submittedName>
</protein>
<name>A0A1M4UEI3_9BACT</name>
<reference evidence="3" key="1">
    <citation type="submission" date="2016-11" db="EMBL/GenBank/DDBJ databases">
        <authorList>
            <person name="Varghese N."/>
            <person name="Submissions S."/>
        </authorList>
    </citation>
    <scope>NUCLEOTIDE SEQUENCE [LARGE SCALE GENOMIC DNA]</scope>
    <source>
        <strain evidence="3">DSM 27370</strain>
    </source>
</reference>
<evidence type="ECO:0000313" key="3">
    <source>
        <dbReference type="Proteomes" id="UP000184480"/>
    </source>
</evidence>
<keyword evidence="1" id="KW-0812">Transmembrane</keyword>
<keyword evidence="1" id="KW-1133">Transmembrane helix</keyword>
<evidence type="ECO:0000256" key="1">
    <source>
        <dbReference type="SAM" id="Phobius"/>
    </source>
</evidence>
<dbReference type="EMBL" id="FQUC01000001">
    <property type="protein sequence ID" value="SHE55028.1"/>
    <property type="molecule type" value="Genomic_DNA"/>
</dbReference>
<dbReference type="STRING" id="1346286.SAMN05444362_101576"/>
<proteinExistence type="predicted"/>
<keyword evidence="1" id="KW-0472">Membrane</keyword>
<dbReference type="AlphaFoldDB" id="A0A1M4UEI3"/>
<sequence length="68" mass="8374">MMKALAYSLINVLFSMYIRRLFFMVKKGNKFEYWNNINYFCTTEKSDFMVSSYKPWFFCLRINKIEVI</sequence>
<feature type="transmembrane region" description="Helical" evidence="1">
    <location>
        <begin position="6"/>
        <end position="23"/>
    </location>
</feature>
<accession>A0A1M4UEI3</accession>
<keyword evidence="3" id="KW-1185">Reference proteome</keyword>
<organism evidence="2 3">
    <name type="scientific">Dysgonomonas macrotermitis</name>
    <dbReference type="NCBI Taxonomy" id="1346286"/>
    <lineage>
        <taxon>Bacteria</taxon>
        <taxon>Pseudomonadati</taxon>
        <taxon>Bacteroidota</taxon>
        <taxon>Bacteroidia</taxon>
        <taxon>Bacteroidales</taxon>
        <taxon>Dysgonomonadaceae</taxon>
        <taxon>Dysgonomonas</taxon>
    </lineage>
</organism>